<evidence type="ECO:0000256" key="8">
    <source>
        <dbReference type="SAM" id="MobiDB-lite"/>
    </source>
</evidence>
<evidence type="ECO:0000256" key="5">
    <source>
        <dbReference type="ARBA" id="ARBA00023136"/>
    </source>
</evidence>
<feature type="compositionally biased region" description="Low complexity" evidence="8">
    <location>
        <begin position="385"/>
        <end position="398"/>
    </location>
</feature>
<dbReference type="SUPFAM" id="SSF48371">
    <property type="entry name" value="ARM repeat"/>
    <property type="match status" value="1"/>
</dbReference>
<dbReference type="PANTHER" id="PTHR16023">
    <property type="entry name" value="TAX1 BINDING PROTEIN-RELATED"/>
    <property type="match status" value="1"/>
</dbReference>
<dbReference type="OrthoDB" id="5574975at2759"/>
<dbReference type="InterPro" id="IPR026825">
    <property type="entry name" value="Vac14"/>
</dbReference>
<dbReference type="Proteomes" id="UP001652582">
    <property type="component" value="Chromosome 20"/>
</dbReference>
<name>A0A6J1MZS1_BICAN</name>
<evidence type="ECO:0000256" key="2">
    <source>
        <dbReference type="ARBA" id="ARBA00010225"/>
    </source>
</evidence>
<dbReference type="Pfam" id="PF12755">
    <property type="entry name" value="Vac14_Fab1_bd"/>
    <property type="match status" value="1"/>
</dbReference>
<comment type="similarity">
    <text evidence="2">Belongs to the VAC14 family.</text>
</comment>
<evidence type="ECO:0000313" key="10">
    <source>
        <dbReference type="Proteomes" id="UP001652582"/>
    </source>
</evidence>
<dbReference type="Pfam" id="PF11916">
    <property type="entry name" value="Vac14_Fig4_bd"/>
    <property type="match status" value="1"/>
</dbReference>
<evidence type="ECO:0000256" key="1">
    <source>
        <dbReference type="ARBA" id="ARBA00004308"/>
    </source>
</evidence>
<reference evidence="11" key="1">
    <citation type="submission" date="2025-08" db="UniProtKB">
        <authorList>
            <consortium name="RefSeq"/>
        </authorList>
    </citation>
    <scope>IDENTIFICATION</scope>
</reference>
<dbReference type="GO" id="GO:0070772">
    <property type="term" value="C:PAS complex"/>
    <property type="evidence" value="ECO:0007669"/>
    <property type="project" value="InterPro"/>
</dbReference>
<feature type="domain" description="Vacuolar protein 14 C-terminal Fig4-binding" evidence="9">
    <location>
        <begin position="510"/>
        <end position="686"/>
    </location>
</feature>
<dbReference type="Gene3D" id="1.25.10.10">
    <property type="entry name" value="Leucine-rich Repeat Variant"/>
    <property type="match status" value="2"/>
</dbReference>
<dbReference type="InterPro" id="IPR016024">
    <property type="entry name" value="ARM-type_fold"/>
</dbReference>
<keyword evidence="5" id="KW-0472">Membrane</keyword>
<organism evidence="10 11">
    <name type="scientific">Bicyclus anynana</name>
    <name type="common">Squinting bush brown butterfly</name>
    <dbReference type="NCBI Taxonomy" id="110368"/>
    <lineage>
        <taxon>Eukaryota</taxon>
        <taxon>Metazoa</taxon>
        <taxon>Ecdysozoa</taxon>
        <taxon>Arthropoda</taxon>
        <taxon>Hexapoda</taxon>
        <taxon>Insecta</taxon>
        <taxon>Pterygota</taxon>
        <taxon>Neoptera</taxon>
        <taxon>Endopterygota</taxon>
        <taxon>Lepidoptera</taxon>
        <taxon>Glossata</taxon>
        <taxon>Ditrysia</taxon>
        <taxon>Papilionoidea</taxon>
        <taxon>Nymphalidae</taxon>
        <taxon>Satyrinae</taxon>
        <taxon>Satyrini</taxon>
        <taxon>Mycalesina</taxon>
        <taxon>Bicyclus</taxon>
    </lineage>
</organism>
<accession>A0A6J1MZS1</accession>
<evidence type="ECO:0000259" key="9">
    <source>
        <dbReference type="Pfam" id="PF11916"/>
    </source>
</evidence>
<dbReference type="GeneID" id="112046137"/>
<evidence type="ECO:0000313" key="11">
    <source>
        <dbReference type="RefSeq" id="XP_023938412.2"/>
    </source>
</evidence>
<evidence type="ECO:0000256" key="4">
    <source>
        <dbReference type="ARBA" id="ARBA00022737"/>
    </source>
</evidence>
<dbReference type="GO" id="GO:0010008">
    <property type="term" value="C:endosome membrane"/>
    <property type="evidence" value="ECO:0007669"/>
    <property type="project" value="TreeGrafter"/>
</dbReference>
<protein>
    <recommendedName>
        <fullName evidence="3">Protein VAC14 homolog</fullName>
    </recommendedName>
</protein>
<dbReference type="GO" id="GO:0006661">
    <property type="term" value="P:phosphatidylinositol biosynthetic process"/>
    <property type="evidence" value="ECO:0007669"/>
    <property type="project" value="InterPro"/>
</dbReference>
<gene>
    <name evidence="11" type="primary">LOC112046137</name>
</gene>
<keyword evidence="4" id="KW-0677">Repeat</keyword>
<dbReference type="PANTHER" id="PTHR16023:SF0">
    <property type="entry name" value="PROTEIN VAC14 HOMOLOG"/>
    <property type="match status" value="1"/>
</dbReference>
<comment type="subcellular location">
    <subcellularLocation>
        <location evidence="1">Endomembrane system</location>
    </subcellularLocation>
</comment>
<dbReference type="AlphaFoldDB" id="A0A6J1MZS1"/>
<comment type="function">
    <text evidence="6">Scaffold protein component of the PI(3,5)P2 regulatory complex which regulates both the synthesis and turnover of phosphatidylinositol 3,5-bisphosphate (PtdIns(3,5)P2). Pentamerizes into a star-shaped structure and nucleates the assembly of the complex. The pentamer binds a single copy each of PIKFYVE and FIG4 and coordinates both PIKfyve kinase activity and FIG4 phosphatase activity, being required to maintain normal levels of phosphatidylinositol 3-phosphate (PtdIns(3)P) and phosphatidylinositol 5-phosphate (PtdIns(5)P). Plays a role in the biogenesis of endosome carrier vesicles (ECV) / multivesicular bodies (MVB) transport intermediates from early endosomes.</text>
</comment>
<keyword evidence="10" id="KW-1185">Reference proteome</keyword>
<sequence length="742" mass="81552">MTERDYAPLSGACVRGLCDKLYDKRKFAGVEVEKMVKDFSDANNTNQIKRLLRVLGQDLMSSTNPNVKNGALMGLSSVAVGLGKGCDLYIGELIHPIIACLGESEARVRYGATEALFNVLKVARSATVTYFPLVFDALARLAADPELQVRNGAEVLDRLVKDIVTESAELELAAIVPLVRERMYTRSAASRQFAVAWVSALDAAPALGLRRHLPDLLDGLFTVLDDPNPEIRRMCDVQLNEFLRSIRKEPAEVDFQAMINILITHAQSTEELLQLTAVTWLKEFAALSGARVLPFASGVLLAALPCLAYTDEPRKITTYKSEIRETAATVNLQLTKLVSEMSESRASSEDPHTKGAPEESSTEGAPAESPPTKEAPKESPPSKGAPSQEPAAEASADESPPRLNLEAVVGVLTQMLHHSSVHTKVAALDWILHLYNKLPSQMYQQTELVFVSVVGCLTDAADDVVRRALAVLAEICSCPSAGADGVDLESSPYYHKFLKALLRLLAADESLLEDRGAFIIRQLCVLVGAEAVYRGVARAVSGERELRFAARLVDVLATLLLTAAELHHLRLRLRAFDDPATVSLFRTLYASWCHSPVALLALCLLTHNYRHCAALIATFGDLEITVDFLTEIDKLVQLIESPVFAYMRLELLGGPGSAELRAALFGLLMLLPQSEAFHALRRRLHCAPPPPRADTPQHREEHADIDFPALLEEFTRVQAAHREYKTLERRLSRAKLFDRAYS</sequence>
<comment type="subunit">
    <text evidence="7">Forms pentamers. Component of the PI(3,5)P2 regulatory complex/PAS complex, at least composed of PIKFYVE, FIG4 and VAC14. VAC14 nucleates the assembly of the complex and serves as a scaffold by pentamerizing into a star-shaped structure, which can bind a single copy each of PIKFYVE and FIG4 and coordinates their activities. Interacts with NOS1.</text>
</comment>
<dbReference type="KEGG" id="bany:112046137"/>
<evidence type="ECO:0000256" key="7">
    <source>
        <dbReference type="ARBA" id="ARBA00047092"/>
    </source>
</evidence>
<feature type="region of interest" description="Disordered" evidence="8">
    <location>
        <begin position="339"/>
        <end position="402"/>
    </location>
</feature>
<evidence type="ECO:0000256" key="6">
    <source>
        <dbReference type="ARBA" id="ARBA00045654"/>
    </source>
</evidence>
<dbReference type="RefSeq" id="XP_023938412.2">
    <property type="nucleotide sequence ID" value="XM_024082644.2"/>
</dbReference>
<dbReference type="InterPro" id="IPR021841">
    <property type="entry name" value="VAC14_Fig4p-bd"/>
</dbReference>
<evidence type="ECO:0000256" key="3">
    <source>
        <dbReference type="ARBA" id="ARBA00013840"/>
    </source>
</evidence>
<proteinExistence type="inferred from homology"/>
<dbReference type="InterPro" id="IPR011989">
    <property type="entry name" value="ARM-like"/>
</dbReference>
<feature type="compositionally biased region" description="Basic and acidic residues" evidence="8">
    <location>
        <begin position="342"/>
        <end position="357"/>
    </location>
</feature>